<keyword evidence="2" id="KW-1185">Reference proteome</keyword>
<reference evidence="1 2" key="1">
    <citation type="submission" date="2017-11" db="EMBL/GenBank/DDBJ databases">
        <title>De-novo sequencing of pomegranate (Punica granatum L.) genome.</title>
        <authorList>
            <person name="Akparov Z."/>
            <person name="Amiraslanov A."/>
            <person name="Hajiyeva S."/>
            <person name="Abbasov M."/>
            <person name="Kaur K."/>
            <person name="Hamwieh A."/>
            <person name="Solovyev V."/>
            <person name="Salamov A."/>
            <person name="Braich B."/>
            <person name="Kosarev P."/>
            <person name="Mahmoud A."/>
            <person name="Hajiyev E."/>
            <person name="Babayeva S."/>
            <person name="Izzatullayeva V."/>
            <person name="Mammadov A."/>
            <person name="Mammadov A."/>
            <person name="Sharifova S."/>
            <person name="Ojaghi J."/>
            <person name="Eynullazada K."/>
            <person name="Bayramov B."/>
            <person name="Abdulazimova A."/>
            <person name="Shahmuradov I."/>
        </authorList>
    </citation>
    <scope>NUCLEOTIDE SEQUENCE [LARGE SCALE GENOMIC DNA]</scope>
    <source>
        <strain evidence="2">cv. AG2017</strain>
        <tissue evidence="1">Leaf</tissue>
    </source>
</reference>
<proteinExistence type="predicted"/>
<gene>
    <name evidence="1" type="ORF">CRG98_048867</name>
</gene>
<evidence type="ECO:0000313" key="2">
    <source>
        <dbReference type="Proteomes" id="UP000233551"/>
    </source>
</evidence>
<dbReference type="AlphaFoldDB" id="A0A2I0HGE3"/>
<dbReference type="EMBL" id="PGOL01027993">
    <property type="protein sequence ID" value="PKI26444.1"/>
    <property type="molecule type" value="Genomic_DNA"/>
</dbReference>
<name>A0A2I0HGE3_PUNGR</name>
<accession>A0A2I0HGE3</accession>
<evidence type="ECO:0000313" key="1">
    <source>
        <dbReference type="EMBL" id="PKI26444.1"/>
    </source>
</evidence>
<sequence length="48" mass="4875">VKNSSGELGRAVTGRDPVGVDWAEWAGLATGPKGFGRMGANRAGLDSC</sequence>
<protein>
    <submittedName>
        <fullName evidence="1">Uncharacterized protein</fullName>
    </submittedName>
</protein>
<comment type="caution">
    <text evidence="1">The sequence shown here is derived from an EMBL/GenBank/DDBJ whole genome shotgun (WGS) entry which is preliminary data.</text>
</comment>
<feature type="non-terminal residue" evidence="1">
    <location>
        <position position="1"/>
    </location>
</feature>
<organism evidence="1 2">
    <name type="scientific">Punica granatum</name>
    <name type="common">Pomegranate</name>
    <dbReference type="NCBI Taxonomy" id="22663"/>
    <lineage>
        <taxon>Eukaryota</taxon>
        <taxon>Viridiplantae</taxon>
        <taxon>Streptophyta</taxon>
        <taxon>Embryophyta</taxon>
        <taxon>Tracheophyta</taxon>
        <taxon>Spermatophyta</taxon>
        <taxon>Magnoliopsida</taxon>
        <taxon>eudicotyledons</taxon>
        <taxon>Gunneridae</taxon>
        <taxon>Pentapetalae</taxon>
        <taxon>rosids</taxon>
        <taxon>malvids</taxon>
        <taxon>Myrtales</taxon>
        <taxon>Lythraceae</taxon>
        <taxon>Punica</taxon>
    </lineage>
</organism>
<dbReference type="Proteomes" id="UP000233551">
    <property type="component" value="Unassembled WGS sequence"/>
</dbReference>